<dbReference type="Proteomes" id="UP000185766">
    <property type="component" value="Unassembled WGS sequence"/>
</dbReference>
<sequence>MEQLLHSESIVYGSIRDWPEGGCEARLLRQQHNARVLQELDGEAGWPFFSRGMFGVGQVAGDGLYQTQVISFGASYQAVEYEWSLWVEKFEALLRRLYWANAIVHLETELNGRHTFRWESDEGFHTPEDSQLSLRCEWEHEGAMRFR</sequence>
<name>A0A1H7RPX1_9GAMM</name>
<accession>A0A1H7RPX1</accession>
<evidence type="ECO:0000313" key="1">
    <source>
        <dbReference type="EMBL" id="SEL62340.1"/>
    </source>
</evidence>
<organism evidence="1 2">
    <name type="scientific">Atopomonas hussainii</name>
    <dbReference type="NCBI Taxonomy" id="1429083"/>
    <lineage>
        <taxon>Bacteria</taxon>
        <taxon>Pseudomonadati</taxon>
        <taxon>Pseudomonadota</taxon>
        <taxon>Gammaproteobacteria</taxon>
        <taxon>Pseudomonadales</taxon>
        <taxon>Pseudomonadaceae</taxon>
        <taxon>Atopomonas</taxon>
    </lineage>
</organism>
<dbReference type="EMBL" id="FOAS01000015">
    <property type="protein sequence ID" value="SEL62340.1"/>
    <property type="molecule type" value="Genomic_DNA"/>
</dbReference>
<proteinExistence type="predicted"/>
<dbReference type="AlphaFoldDB" id="A0A1H7RPX1"/>
<evidence type="ECO:0000313" key="2">
    <source>
        <dbReference type="Proteomes" id="UP000185766"/>
    </source>
</evidence>
<keyword evidence="2" id="KW-1185">Reference proteome</keyword>
<gene>
    <name evidence="1" type="ORF">SAMN05216214_11580</name>
</gene>
<protein>
    <submittedName>
        <fullName evidence="1">Uncharacterized protein</fullName>
    </submittedName>
</protein>
<dbReference type="STRING" id="1429083.GCA_001885685_01208"/>
<reference evidence="1 2" key="1">
    <citation type="submission" date="2016-10" db="EMBL/GenBank/DDBJ databases">
        <authorList>
            <person name="de Groot N.N."/>
        </authorList>
    </citation>
    <scope>NUCLEOTIDE SEQUENCE [LARGE SCALE GENOMIC DNA]</scope>
    <source>
        <strain evidence="1 2">JCM 19513</strain>
    </source>
</reference>